<accession>A0A1G8CXL2</accession>
<protein>
    <submittedName>
        <fullName evidence="2">Glutaredoxin family protein</fullName>
    </submittedName>
    <submittedName>
        <fullName evidence="3">Ribonucleoside-diphosphate reductase class Ib glutaredoxin subunit</fullName>
    </submittedName>
</protein>
<dbReference type="Proteomes" id="UP000826616">
    <property type="component" value="Chromosome"/>
</dbReference>
<evidence type="ECO:0000313" key="3">
    <source>
        <dbReference type="EMBL" id="SDH49700.1"/>
    </source>
</evidence>
<evidence type="ECO:0000313" key="2">
    <source>
        <dbReference type="EMBL" id="QYY42965.1"/>
    </source>
</evidence>
<dbReference type="GO" id="GO:0045454">
    <property type="term" value="P:cell redox homeostasis"/>
    <property type="evidence" value="ECO:0007669"/>
    <property type="project" value="TreeGrafter"/>
</dbReference>
<dbReference type="InterPro" id="IPR002109">
    <property type="entry name" value="Glutaredoxin"/>
</dbReference>
<evidence type="ECO:0000313" key="4">
    <source>
        <dbReference type="Proteomes" id="UP000198956"/>
    </source>
</evidence>
<dbReference type="EMBL" id="CP080764">
    <property type="protein sequence ID" value="QYY42965.1"/>
    <property type="molecule type" value="Genomic_DNA"/>
</dbReference>
<dbReference type="Proteomes" id="UP000198956">
    <property type="component" value="Unassembled WGS sequence"/>
</dbReference>
<sequence>MSIIVYSAPGCSTCEMVKNYLKEKGHTFEVRDVLSNRKYQQEVEALGVMGIPVTVINGKAIKGFEPAELDKLLSEA</sequence>
<dbReference type="AlphaFoldDB" id="A0A1G8CXL2"/>
<dbReference type="Gene3D" id="3.40.30.10">
    <property type="entry name" value="Glutaredoxin"/>
    <property type="match status" value="1"/>
</dbReference>
<dbReference type="InterPro" id="IPR051548">
    <property type="entry name" value="Grx-like_ET"/>
</dbReference>
<dbReference type="CDD" id="cd02976">
    <property type="entry name" value="NrdH"/>
    <property type="match status" value="1"/>
</dbReference>
<dbReference type="OrthoDB" id="9795531at2"/>
<dbReference type="SUPFAM" id="SSF52833">
    <property type="entry name" value="Thioredoxin-like"/>
    <property type="match status" value="1"/>
</dbReference>
<reference evidence="3 4" key="1">
    <citation type="submission" date="2016-10" db="EMBL/GenBank/DDBJ databases">
        <authorList>
            <person name="de Groot N.N."/>
        </authorList>
    </citation>
    <scope>NUCLEOTIDE SEQUENCE [LARGE SCALE GENOMIC DNA]</scope>
    <source>
        <strain evidence="3 4">L 420-91</strain>
    </source>
</reference>
<dbReference type="InterPro" id="IPR036249">
    <property type="entry name" value="Thioredoxin-like_sf"/>
</dbReference>
<reference evidence="2 5" key="2">
    <citation type="submission" date="2021-08" db="EMBL/GenBank/DDBJ databases">
        <title>Complete genome sequence of the strain Aneurinibacillus thermoaerophilus CCM 8960.</title>
        <authorList>
            <person name="Musilova J."/>
            <person name="Kourilova X."/>
            <person name="Pernicova I."/>
            <person name="Bezdicek M."/>
            <person name="Lengerova M."/>
            <person name="Obruca S."/>
            <person name="Sedlar K."/>
        </authorList>
    </citation>
    <scope>NUCLEOTIDE SEQUENCE [LARGE SCALE GENOMIC DNA]</scope>
    <source>
        <strain evidence="2 5">CCM 8960</strain>
    </source>
</reference>
<organism evidence="3 4">
    <name type="scientific">Aneurinibacillus thermoaerophilus</name>
    <dbReference type="NCBI Taxonomy" id="143495"/>
    <lineage>
        <taxon>Bacteria</taxon>
        <taxon>Bacillati</taxon>
        <taxon>Bacillota</taxon>
        <taxon>Bacilli</taxon>
        <taxon>Bacillales</taxon>
        <taxon>Paenibacillaceae</taxon>
        <taxon>Aneurinibacillus group</taxon>
        <taxon>Aneurinibacillus</taxon>
    </lineage>
</organism>
<proteinExistence type="predicted"/>
<evidence type="ECO:0000259" key="1">
    <source>
        <dbReference type="Pfam" id="PF00462"/>
    </source>
</evidence>
<feature type="domain" description="Glutaredoxin" evidence="1">
    <location>
        <begin position="3"/>
        <end position="61"/>
    </location>
</feature>
<dbReference type="RefSeq" id="WP_057897065.1">
    <property type="nucleotide sequence ID" value="NZ_CP080764.1"/>
</dbReference>
<dbReference type="PANTHER" id="PTHR34386">
    <property type="entry name" value="GLUTAREDOXIN"/>
    <property type="match status" value="1"/>
</dbReference>
<dbReference type="Pfam" id="PF00462">
    <property type="entry name" value="Glutaredoxin"/>
    <property type="match status" value="1"/>
</dbReference>
<evidence type="ECO:0000313" key="5">
    <source>
        <dbReference type="Proteomes" id="UP000826616"/>
    </source>
</evidence>
<dbReference type="GeneID" id="97139929"/>
<dbReference type="GO" id="GO:0009055">
    <property type="term" value="F:electron transfer activity"/>
    <property type="evidence" value="ECO:0007669"/>
    <property type="project" value="TreeGrafter"/>
</dbReference>
<dbReference type="PANTHER" id="PTHR34386:SF1">
    <property type="entry name" value="GLUTAREDOXIN-LIKE PROTEIN NRDH"/>
    <property type="match status" value="1"/>
</dbReference>
<keyword evidence="5" id="KW-1185">Reference proteome</keyword>
<gene>
    <name evidence="2" type="ORF">K3F53_00950</name>
    <name evidence="3" type="ORF">SAMN04489735_102849</name>
</gene>
<dbReference type="EMBL" id="FNDE01000028">
    <property type="protein sequence ID" value="SDH49700.1"/>
    <property type="molecule type" value="Genomic_DNA"/>
</dbReference>
<name>A0A1G8CXL2_ANETH</name>
<dbReference type="PROSITE" id="PS51354">
    <property type="entry name" value="GLUTAREDOXIN_2"/>
    <property type="match status" value="1"/>
</dbReference>